<protein>
    <submittedName>
        <fullName evidence="3">Uncharacterized protein</fullName>
    </submittedName>
</protein>
<accession>A0A069CU89</accession>
<feature type="compositionally biased region" description="Polar residues" evidence="2">
    <location>
        <begin position="197"/>
        <end position="238"/>
    </location>
</feature>
<feature type="coiled-coil region" evidence="1">
    <location>
        <begin position="643"/>
        <end position="670"/>
    </location>
</feature>
<evidence type="ECO:0000256" key="1">
    <source>
        <dbReference type="SAM" id="Coils"/>
    </source>
</evidence>
<feature type="coiled-coil region" evidence="1">
    <location>
        <begin position="473"/>
        <end position="580"/>
    </location>
</feature>
<keyword evidence="4" id="KW-1185">Reference proteome</keyword>
<dbReference type="STRING" id="1329250.WOSG25_070460"/>
<evidence type="ECO:0000256" key="2">
    <source>
        <dbReference type="SAM" id="MobiDB-lite"/>
    </source>
</evidence>
<feature type="compositionally biased region" description="Low complexity" evidence="2">
    <location>
        <begin position="682"/>
        <end position="697"/>
    </location>
</feature>
<dbReference type="Proteomes" id="UP000030643">
    <property type="component" value="Unassembled WGS sequence"/>
</dbReference>
<feature type="compositionally biased region" description="Low complexity" evidence="2">
    <location>
        <begin position="239"/>
        <end position="254"/>
    </location>
</feature>
<dbReference type="RefSeq" id="WP_027699103.1">
    <property type="nucleotide sequence ID" value="NZ_DF820490.1"/>
</dbReference>
<feature type="region of interest" description="Disordered" evidence="2">
    <location>
        <begin position="191"/>
        <end position="266"/>
    </location>
</feature>
<dbReference type="EMBL" id="DF820490">
    <property type="protein sequence ID" value="GAK31069.1"/>
    <property type="molecule type" value="Genomic_DNA"/>
</dbReference>
<dbReference type="OrthoDB" id="2149967at2"/>
<reference evidence="4" key="1">
    <citation type="journal article" date="2014" name="Genome Announc.">
        <title>Draft genome sequence of Weissella oryzae SG25T, isolated from fermented rice grains.</title>
        <authorList>
            <person name="Tanizawa Y."/>
            <person name="Fujisawa T."/>
            <person name="Mochizuki T."/>
            <person name="Kaminuma E."/>
            <person name="Suzuki Y."/>
            <person name="Nakamura Y."/>
            <person name="Tohno M."/>
        </authorList>
    </citation>
    <scope>NUCLEOTIDE SEQUENCE [LARGE SCALE GENOMIC DNA]</scope>
    <source>
        <strain evidence="4">DSM 25784 / JCM 18191 / LMG 30913 / SG25</strain>
    </source>
</reference>
<organism evidence="3 4">
    <name type="scientific">Weissella oryzae (strain DSM 25784 / JCM 18191 / LMG 30913 / SG25)</name>
    <dbReference type="NCBI Taxonomy" id="1329250"/>
    <lineage>
        <taxon>Bacteria</taxon>
        <taxon>Bacillati</taxon>
        <taxon>Bacillota</taxon>
        <taxon>Bacilli</taxon>
        <taxon>Lactobacillales</taxon>
        <taxon>Lactobacillaceae</taxon>
        <taxon>Weissella</taxon>
    </lineage>
</organism>
<feature type="region of interest" description="Disordered" evidence="2">
    <location>
        <begin position="675"/>
        <end position="697"/>
    </location>
</feature>
<sequence length="774" mass="84516">MKWKTFKRHPTNELGYYFAEIQDGVLDFDNPIITEIVESTGLIADTWPKVSLADLKNLTEKLRQKIAISSGVTVPLGTVTYLHQGANEKRPSETGLTWDNAEISPQSNNFVIETVAATINDEETRLADKNNYVILKAAFQELMDAAEDLAGFDAGDLPALPSEDEYVDALENNKTLAILPARAVVPFTKAKSENKATETSVTLQNFPLPSQGGNSAPVNQPEATNNVEPSTGGETSNSTTPPVVTKTAPKAAKPIENQPGESFKSNAQDTMTRLVKSFTVSAPQFPVSSTSDEKDLAPENQDYPKAMLDLEAKEANEFLKLSADQLTNAIQAKLIGIVSTVKLQRTATELISGDWQGKLKQGVTQRLTADFSEQELKELHAFEQTYQEDVTAENERHERQLKELEGNLNTKKAATIKQNKIALHDSIATETASLIAEQELYIETEIKQLNEDLVRKTEQQVAIQATSYLKHANEQLSSAFKQLKAQLEAKSKEFTEAHQKAKLDAAEAEAKHRETIKMELEHDGLVDLREQNNQLTQKNIVLSKAADEKETQLSELRSQVEDLNNRYSVSRSEAERLARELSSQTTQQTQAALMTRLLGPENKQPEEVTTKANKPKGSFAKGMLTSAGIILALGGIGFGAYQVQTVEAKADTAASEAKAAKESYAKKEQQLVLQSSKKDSAKAQNQSSTATTATSNATDATSYTALDQDVANNSLKVYYQSFDNKDLGTNARVLAVGKLLIASGNVTGAKQLATANPNHSSDLWMAIGQAQVGK</sequence>
<evidence type="ECO:0000313" key="3">
    <source>
        <dbReference type="EMBL" id="GAK31069.1"/>
    </source>
</evidence>
<dbReference type="AlphaFoldDB" id="A0A069CU89"/>
<feature type="coiled-coil region" evidence="1">
    <location>
        <begin position="387"/>
        <end position="414"/>
    </location>
</feature>
<name>A0A069CU89_WEIOS</name>
<proteinExistence type="predicted"/>
<gene>
    <name evidence="3" type="ORF">WOSG25_070460</name>
</gene>
<dbReference type="eggNOG" id="ENOG5032FZK">
    <property type="taxonomic scope" value="Bacteria"/>
</dbReference>
<keyword evidence="1" id="KW-0175">Coiled coil</keyword>
<evidence type="ECO:0000313" key="4">
    <source>
        <dbReference type="Proteomes" id="UP000030643"/>
    </source>
</evidence>